<evidence type="ECO:0000313" key="3">
    <source>
        <dbReference type="Proteomes" id="UP000528945"/>
    </source>
</evidence>
<feature type="region of interest" description="Disordered" evidence="1">
    <location>
        <begin position="24"/>
        <end position="53"/>
    </location>
</feature>
<proteinExistence type="predicted"/>
<keyword evidence="3" id="KW-1185">Reference proteome</keyword>
<name>A0AAW3TTJ7_9SPHN</name>
<dbReference type="AlphaFoldDB" id="A0AAW3TTJ7"/>
<sequence length="53" mass="5674">MPTLFKSPLAQNGAAVKASYEASTESIKPPAGHIPEIKRIDSPPPAEMRSEIL</sequence>
<gene>
    <name evidence="2" type="ORF">GGR47_001125</name>
</gene>
<evidence type="ECO:0000256" key="1">
    <source>
        <dbReference type="SAM" id="MobiDB-lite"/>
    </source>
</evidence>
<dbReference type="EMBL" id="JACIDB010000001">
    <property type="protein sequence ID" value="MBB3874909.1"/>
    <property type="molecule type" value="Genomic_DNA"/>
</dbReference>
<evidence type="ECO:0000313" key="2">
    <source>
        <dbReference type="EMBL" id="MBB3874909.1"/>
    </source>
</evidence>
<comment type="caution">
    <text evidence="2">The sequence shown here is derived from an EMBL/GenBank/DDBJ whole genome shotgun (WGS) entry which is preliminary data.</text>
</comment>
<protein>
    <submittedName>
        <fullName evidence="2">Uncharacterized protein</fullName>
    </submittedName>
</protein>
<dbReference type="Proteomes" id="UP000528945">
    <property type="component" value="Unassembled WGS sequence"/>
</dbReference>
<reference evidence="2 3" key="1">
    <citation type="submission" date="2020-08" db="EMBL/GenBank/DDBJ databases">
        <title>Genomic Encyclopedia of Type Strains, Phase IV (KMG-IV): sequencing the most valuable type-strain genomes for metagenomic binning, comparative biology and taxonomic classification.</title>
        <authorList>
            <person name="Goeker M."/>
        </authorList>
    </citation>
    <scope>NUCLEOTIDE SEQUENCE [LARGE SCALE GENOMIC DNA]</scope>
    <source>
        <strain evidence="2 3">DSM 15581</strain>
    </source>
</reference>
<organism evidence="2 3">
    <name type="scientific">Sphingomonas aquatilis</name>
    <dbReference type="NCBI Taxonomy" id="93063"/>
    <lineage>
        <taxon>Bacteria</taxon>
        <taxon>Pseudomonadati</taxon>
        <taxon>Pseudomonadota</taxon>
        <taxon>Alphaproteobacteria</taxon>
        <taxon>Sphingomonadales</taxon>
        <taxon>Sphingomonadaceae</taxon>
        <taxon>Sphingomonas</taxon>
    </lineage>
</organism>
<accession>A0AAW3TTJ7</accession>
<dbReference type="RefSeq" id="WP_165800844.1">
    <property type="nucleotide sequence ID" value="NZ_JACIDB010000001.1"/>
</dbReference>